<feature type="transmembrane region" description="Helical" evidence="2">
    <location>
        <begin position="12"/>
        <end position="34"/>
    </location>
</feature>
<keyword evidence="2" id="KW-0812">Transmembrane</keyword>
<dbReference type="Gene3D" id="3.40.630.190">
    <property type="entry name" value="LCP protein"/>
    <property type="match status" value="1"/>
</dbReference>
<proteinExistence type="inferred from homology"/>
<keyword evidence="2" id="KW-0472">Membrane</keyword>
<dbReference type="AlphaFoldDB" id="A0A1F5G4C4"/>
<evidence type="ECO:0000256" key="2">
    <source>
        <dbReference type="SAM" id="Phobius"/>
    </source>
</evidence>
<accession>A0A1F5G4C4</accession>
<feature type="domain" description="Cell envelope-related transcriptional attenuator" evidence="3">
    <location>
        <begin position="81"/>
        <end position="280"/>
    </location>
</feature>
<dbReference type="InterPro" id="IPR050922">
    <property type="entry name" value="LytR/CpsA/Psr_CW_biosynth"/>
</dbReference>
<keyword evidence="2" id="KW-1133">Transmembrane helix</keyword>
<dbReference type="Proteomes" id="UP000179102">
    <property type="component" value="Unassembled WGS sequence"/>
</dbReference>
<protein>
    <recommendedName>
        <fullName evidence="3">Cell envelope-related transcriptional attenuator domain-containing protein</fullName>
    </recommendedName>
</protein>
<evidence type="ECO:0000313" key="4">
    <source>
        <dbReference type="EMBL" id="OGD86726.1"/>
    </source>
</evidence>
<dbReference type="PANTHER" id="PTHR33392">
    <property type="entry name" value="POLYISOPRENYL-TEICHOIC ACID--PEPTIDOGLYCAN TEICHOIC ACID TRANSFERASE TAGU"/>
    <property type="match status" value="1"/>
</dbReference>
<evidence type="ECO:0000259" key="3">
    <source>
        <dbReference type="Pfam" id="PF03816"/>
    </source>
</evidence>
<sequence length="383" mass="41880">MRRYSGDNKKPSVTKIIILAAAATILFATVLDYFNIGHLLIRGPKTIVQLVTDTGLKSTNGRVNILLLGIGGEGHDGPNLSDTMILASIDKSAKDAVLVSIPRDLWAPSISSKINAAYAFGQEKDQGGLELSKKTLSLLFGIPIHYAVRVDFSGFEKAVDLVGGLDTTVEIPFVDPQYPLEGKEDDLCGLKIETQDINGVQTEVVKTASGSAIILSQITDQENPFTCRYEALTFKQGPLHLDGKTALKFVRSRHGTNDEGSDFARSTRQQKVILAFRQKVISTSTLTNPTTIINLAKTFNRSIDTDIADDDIPLLVKLGQKIDPQTIRRVTLDAGRNTSVLDVGDPTNYNGQYVLDPKTDNWGDLADYVQGEIFKLEEEKVQD</sequence>
<dbReference type="Pfam" id="PF03816">
    <property type="entry name" value="LytR_cpsA_psr"/>
    <property type="match status" value="1"/>
</dbReference>
<evidence type="ECO:0000256" key="1">
    <source>
        <dbReference type="ARBA" id="ARBA00006068"/>
    </source>
</evidence>
<gene>
    <name evidence="4" type="ORF">A2870_02700</name>
</gene>
<comment type="caution">
    <text evidence="4">The sequence shown here is derived from an EMBL/GenBank/DDBJ whole genome shotgun (WGS) entry which is preliminary data.</text>
</comment>
<dbReference type="STRING" id="1797711.A2870_02700"/>
<dbReference type="InterPro" id="IPR004474">
    <property type="entry name" value="LytR_CpsA_psr"/>
</dbReference>
<organism evidence="4 5">
    <name type="scientific">Candidatus Curtissbacteria bacterium RIFCSPHIGHO2_01_FULL_41_11</name>
    <dbReference type="NCBI Taxonomy" id="1797711"/>
    <lineage>
        <taxon>Bacteria</taxon>
        <taxon>Candidatus Curtissiibacteriota</taxon>
    </lineage>
</organism>
<comment type="similarity">
    <text evidence="1">Belongs to the LytR/CpsA/Psr (LCP) family.</text>
</comment>
<name>A0A1F5G4C4_9BACT</name>
<reference evidence="4 5" key="1">
    <citation type="journal article" date="2016" name="Nat. Commun.">
        <title>Thousands of microbial genomes shed light on interconnected biogeochemical processes in an aquifer system.</title>
        <authorList>
            <person name="Anantharaman K."/>
            <person name="Brown C.T."/>
            <person name="Hug L.A."/>
            <person name="Sharon I."/>
            <person name="Castelle C.J."/>
            <person name="Probst A.J."/>
            <person name="Thomas B.C."/>
            <person name="Singh A."/>
            <person name="Wilkins M.J."/>
            <person name="Karaoz U."/>
            <person name="Brodie E.L."/>
            <person name="Williams K.H."/>
            <person name="Hubbard S.S."/>
            <person name="Banfield J.F."/>
        </authorList>
    </citation>
    <scope>NUCLEOTIDE SEQUENCE [LARGE SCALE GENOMIC DNA]</scope>
</reference>
<dbReference type="EMBL" id="MFAZ01000033">
    <property type="protein sequence ID" value="OGD86726.1"/>
    <property type="molecule type" value="Genomic_DNA"/>
</dbReference>
<evidence type="ECO:0000313" key="5">
    <source>
        <dbReference type="Proteomes" id="UP000179102"/>
    </source>
</evidence>
<dbReference type="PANTHER" id="PTHR33392:SF6">
    <property type="entry name" value="POLYISOPRENYL-TEICHOIC ACID--PEPTIDOGLYCAN TEICHOIC ACID TRANSFERASE TAGU"/>
    <property type="match status" value="1"/>
</dbReference>